<dbReference type="Proteomes" id="UP000192801">
    <property type="component" value="Unassembled WGS sequence"/>
</dbReference>
<keyword evidence="8 9" id="KW-0472">Membrane</keyword>
<comment type="caution">
    <text evidence="10">The sequence shown here is derived from an EMBL/GenBank/DDBJ whole genome shotgun (WGS) entry which is preliminary data.</text>
</comment>
<evidence type="ECO:0000256" key="8">
    <source>
        <dbReference type="ARBA" id="ARBA00023136"/>
    </source>
</evidence>
<evidence type="ECO:0000256" key="2">
    <source>
        <dbReference type="ARBA" id="ARBA00004953"/>
    </source>
</evidence>
<evidence type="ECO:0000256" key="1">
    <source>
        <dbReference type="ARBA" id="ARBA00004651"/>
    </source>
</evidence>
<dbReference type="Pfam" id="PF03186">
    <property type="entry name" value="CobD_Cbib"/>
    <property type="match status" value="1"/>
</dbReference>
<dbReference type="NCBIfam" id="TIGR00380">
    <property type="entry name" value="cobal_cbiB"/>
    <property type="match status" value="1"/>
</dbReference>
<sequence>MIARAAGLLAGYLADLAFADPRRGHPVAGFGAVAAALERADYRDDRAAGVGHVVVLLGGLAILATAAPKRGVSGAVAVGLGTWASLGGRSLARTGARMADLLDSGDIDAARALLPSLCGRDPATLDADGLARAALESVAENTADATVAPLLWGAVAGLPGVLVYRGANTLDAMIGYRSDRYTRFGWAAARFDDMTNYLPARVTGLLVAACAPLIGGAPSTATLAWRRDAARHPSPNAGVVEASFAGALGVQLGGRTPYRHGVENRPTLGDGHPPTTADLRRAVRLSTLVQGCAAALVAAVALAIGGGRSGR</sequence>
<evidence type="ECO:0000256" key="7">
    <source>
        <dbReference type="ARBA" id="ARBA00022989"/>
    </source>
</evidence>
<evidence type="ECO:0000313" key="11">
    <source>
        <dbReference type="Proteomes" id="UP000192801"/>
    </source>
</evidence>
<dbReference type="GO" id="GO:0048472">
    <property type="term" value="F:threonine-phosphate decarboxylase activity"/>
    <property type="evidence" value="ECO:0007669"/>
    <property type="project" value="InterPro"/>
</dbReference>
<dbReference type="NCBIfam" id="NF002276">
    <property type="entry name" value="PRK01209.1-4"/>
    <property type="match status" value="1"/>
</dbReference>
<keyword evidence="11" id="KW-1185">Reference proteome</keyword>
<reference evidence="10 11" key="1">
    <citation type="submission" date="2016-12" db="EMBL/GenBank/DDBJ databases">
        <title>The new phylogeny of genus Mycobacterium.</title>
        <authorList>
            <person name="Tortoli E."/>
            <person name="Trovato A."/>
            <person name="Cirillo D.M."/>
        </authorList>
    </citation>
    <scope>NUCLEOTIDE SEQUENCE [LARGE SCALE GENOMIC DNA]</scope>
    <source>
        <strain evidence="10 11">DSM 45130</strain>
    </source>
</reference>
<dbReference type="PANTHER" id="PTHR34308:SF1">
    <property type="entry name" value="COBALAMIN BIOSYNTHESIS PROTEIN CBIB"/>
    <property type="match status" value="1"/>
</dbReference>
<dbReference type="GO" id="GO:0015420">
    <property type="term" value="F:ABC-type vitamin B12 transporter activity"/>
    <property type="evidence" value="ECO:0007669"/>
    <property type="project" value="UniProtKB-UniRule"/>
</dbReference>
<protein>
    <recommendedName>
        <fullName evidence="9">Cobalamin biosynthesis protein CobD</fullName>
    </recommendedName>
</protein>
<accession>A0A1X0D7E4</accession>
<dbReference type="UniPathway" id="UPA00148"/>
<evidence type="ECO:0000256" key="5">
    <source>
        <dbReference type="ARBA" id="ARBA00022573"/>
    </source>
</evidence>
<comment type="subcellular location">
    <subcellularLocation>
        <location evidence="1 9">Cell membrane</location>
        <topology evidence="1 9">Multi-pass membrane protein</topology>
    </subcellularLocation>
</comment>
<gene>
    <name evidence="9" type="primary">cobD</name>
    <name evidence="10" type="ORF">BST26_14565</name>
</gene>
<keyword evidence="6 9" id="KW-0812">Transmembrane</keyword>
<evidence type="ECO:0000256" key="9">
    <source>
        <dbReference type="HAMAP-Rule" id="MF_00024"/>
    </source>
</evidence>
<comment type="function">
    <text evidence="9">Converts cobyric acid to cobinamide by the addition of aminopropanol on the F carboxylic group.</text>
</comment>
<comment type="caution">
    <text evidence="9">Lacks conserved residue(s) required for the propagation of feature annotation.</text>
</comment>
<keyword evidence="4 9" id="KW-1003">Cell membrane</keyword>
<keyword evidence="7 9" id="KW-1133">Transmembrane helix</keyword>
<evidence type="ECO:0000256" key="6">
    <source>
        <dbReference type="ARBA" id="ARBA00022692"/>
    </source>
</evidence>
<dbReference type="OrthoDB" id="9811967at2"/>
<comment type="pathway">
    <text evidence="2 9">Cofactor biosynthesis; adenosylcobalamin biosynthesis.</text>
</comment>
<name>A0A1X0D7E4_9MYCO</name>
<evidence type="ECO:0000256" key="4">
    <source>
        <dbReference type="ARBA" id="ARBA00022475"/>
    </source>
</evidence>
<keyword evidence="5 9" id="KW-0169">Cobalamin biosynthesis</keyword>
<dbReference type="RefSeq" id="WP_083031897.1">
    <property type="nucleotide sequence ID" value="NZ_AP022618.1"/>
</dbReference>
<proteinExistence type="inferred from homology"/>
<evidence type="ECO:0000256" key="3">
    <source>
        <dbReference type="ARBA" id="ARBA00006263"/>
    </source>
</evidence>
<feature type="transmembrane region" description="Helical" evidence="9">
    <location>
        <begin position="288"/>
        <end position="307"/>
    </location>
</feature>
<dbReference type="GO" id="GO:0005886">
    <property type="term" value="C:plasma membrane"/>
    <property type="evidence" value="ECO:0007669"/>
    <property type="project" value="UniProtKB-SubCell"/>
</dbReference>
<dbReference type="GO" id="GO:0009236">
    <property type="term" value="P:cobalamin biosynthetic process"/>
    <property type="evidence" value="ECO:0007669"/>
    <property type="project" value="UniProtKB-UniRule"/>
</dbReference>
<dbReference type="EMBL" id="MVHS01000037">
    <property type="protein sequence ID" value="ORA68139.1"/>
    <property type="molecule type" value="Genomic_DNA"/>
</dbReference>
<dbReference type="HAMAP" id="MF_00024">
    <property type="entry name" value="CobD_CbiB"/>
    <property type="match status" value="1"/>
</dbReference>
<comment type="similarity">
    <text evidence="3 9">Belongs to the CobD/CbiB family.</text>
</comment>
<dbReference type="AlphaFoldDB" id="A0A1X0D7E4"/>
<evidence type="ECO:0000313" key="10">
    <source>
        <dbReference type="EMBL" id="ORA68139.1"/>
    </source>
</evidence>
<dbReference type="InterPro" id="IPR004485">
    <property type="entry name" value="Cobalamin_biosynth_CobD/CbiB"/>
</dbReference>
<dbReference type="STRING" id="444597.BST26_14565"/>
<dbReference type="PANTHER" id="PTHR34308">
    <property type="entry name" value="COBALAMIN BIOSYNTHESIS PROTEIN CBIB"/>
    <property type="match status" value="1"/>
</dbReference>
<organism evidence="10 11">
    <name type="scientific">Mycolicibacterium insubricum</name>
    <dbReference type="NCBI Taxonomy" id="444597"/>
    <lineage>
        <taxon>Bacteria</taxon>
        <taxon>Bacillati</taxon>
        <taxon>Actinomycetota</taxon>
        <taxon>Actinomycetes</taxon>
        <taxon>Mycobacteriales</taxon>
        <taxon>Mycobacteriaceae</taxon>
        <taxon>Mycolicibacterium</taxon>
    </lineage>
</organism>